<gene>
    <name evidence="1" type="ORF">P153DRAFT_369936</name>
</gene>
<dbReference type="EMBL" id="ML977515">
    <property type="protein sequence ID" value="KAF2125949.1"/>
    <property type="molecule type" value="Genomic_DNA"/>
</dbReference>
<reference evidence="1" key="1">
    <citation type="journal article" date="2020" name="Stud. Mycol.">
        <title>101 Dothideomycetes genomes: a test case for predicting lifestyles and emergence of pathogens.</title>
        <authorList>
            <person name="Haridas S."/>
            <person name="Albert R."/>
            <person name="Binder M."/>
            <person name="Bloem J."/>
            <person name="Labutti K."/>
            <person name="Salamov A."/>
            <person name="Andreopoulos B."/>
            <person name="Baker S."/>
            <person name="Barry K."/>
            <person name="Bills G."/>
            <person name="Bluhm B."/>
            <person name="Cannon C."/>
            <person name="Castanera R."/>
            <person name="Culley D."/>
            <person name="Daum C."/>
            <person name="Ezra D."/>
            <person name="Gonzalez J."/>
            <person name="Henrissat B."/>
            <person name="Kuo A."/>
            <person name="Liang C."/>
            <person name="Lipzen A."/>
            <person name="Lutzoni F."/>
            <person name="Magnuson J."/>
            <person name="Mondo S."/>
            <person name="Nolan M."/>
            <person name="Ohm R."/>
            <person name="Pangilinan J."/>
            <person name="Park H.-J."/>
            <person name="Ramirez L."/>
            <person name="Alfaro M."/>
            <person name="Sun H."/>
            <person name="Tritt A."/>
            <person name="Yoshinaga Y."/>
            <person name="Zwiers L.-H."/>
            <person name="Turgeon B."/>
            <person name="Goodwin S."/>
            <person name="Spatafora J."/>
            <person name="Crous P."/>
            <person name="Grigoriev I."/>
        </authorList>
    </citation>
    <scope>NUCLEOTIDE SEQUENCE</scope>
    <source>
        <strain evidence="1">CBS 119687</strain>
    </source>
</reference>
<dbReference type="Proteomes" id="UP000799771">
    <property type="component" value="Unassembled WGS sequence"/>
</dbReference>
<evidence type="ECO:0000313" key="1">
    <source>
        <dbReference type="EMBL" id="KAF2125949.1"/>
    </source>
</evidence>
<protein>
    <submittedName>
        <fullName evidence="1">Uncharacterized protein</fullName>
    </submittedName>
</protein>
<evidence type="ECO:0000313" key="2">
    <source>
        <dbReference type="Proteomes" id="UP000799771"/>
    </source>
</evidence>
<keyword evidence="2" id="KW-1185">Reference proteome</keyword>
<name>A0A6A6A276_9PLEO</name>
<organism evidence="1 2">
    <name type="scientific">Dothidotthia symphoricarpi CBS 119687</name>
    <dbReference type="NCBI Taxonomy" id="1392245"/>
    <lineage>
        <taxon>Eukaryota</taxon>
        <taxon>Fungi</taxon>
        <taxon>Dikarya</taxon>
        <taxon>Ascomycota</taxon>
        <taxon>Pezizomycotina</taxon>
        <taxon>Dothideomycetes</taxon>
        <taxon>Pleosporomycetidae</taxon>
        <taxon>Pleosporales</taxon>
        <taxon>Dothidotthiaceae</taxon>
        <taxon>Dothidotthia</taxon>
    </lineage>
</organism>
<dbReference type="GeneID" id="54409329"/>
<accession>A0A6A6A276</accession>
<dbReference type="RefSeq" id="XP_033520341.1">
    <property type="nucleotide sequence ID" value="XM_033668897.1"/>
</dbReference>
<sequence>MPSYYDPNYDPRYASEVGCYSSRDQHSSRCIMHGPQALLGFPALLYLFAGRMGVDVV</sequence>
<dbReference type="AlphaFoldDB" id="A0A6A6A276"/>
<proteinExistence type="predicted"/>